<dbReference type="Proteomes" id="UP000769157">
    <property type="component" value="Unassembled WGS sequence"/>
</dbReference>
<evidence type="ECO:0000313" key="2">
    <source>
        <dbReference type="EMBL" id="KAH3668915.1"/>
    </source>
</evidence>
<feature type="domain" description="ENTH" evidence="1">
    <location>
        <begin position="2"/>
        <end position="60"/>
    </location>
</feature>
<organism evidence="2 3">
    <name type="scientific">Ogataea philodendri</name>
    <dbReference type="NCBI Taxonomy" id="1378263"/>
    <lineage>
        <taxon>Eukaryota</taxon>
        <taxon>Fungi</taxon>
        <taxon>Dikarya</taxon>
        <taxon>Ascomycota</taxon>
        <taxon>Saccharomycotina</taxon>
        <taxon>Pichiomycetes</taxon>
        <taxon>Pichiales</taxon>
        <taxon>Pichiaceae</taxon>
        <taxon>Ogataea</taxon>
    </lineage>
</organism>
<sequence>MLQTSSSGFVSWLKTNQFTIRALKEYQIDSNSHPDQRQIASNIRNKASETFRLLEDQDLLLQKRQEFITFREDMKLPTPRSSLDLPSRPSFTSDRNCKSLEINRADLFRDLDLYPSSSDEEKERRGSKLSNILELEEDSNYTDTRSLRVR</sequence>
<protein>
    <recommendedName>
        <fullName evidence="1">ENTH domain-containing protein</fullName>
    </recommendedName>
</protein>
<dbReference type="OrthoDB" id="4033880at2759"/>
<dbReference type="InterPro" id="IPR013809">
    <property type="entry name" value="ENTH"/>
</dbReference>
<dbReference type="RefSeq" id="XP_046063329.1">
    <property type="nucleotide sequence ID" value="XM_046203565.1"/>
</dbReference>
<dbReference type="SUPFAM" id="SSF48464">
    <property type="entry name" value="ENTH/VHS domain"/>
    <property type="match status" value="1"/>
</dbReference>
<dbReference type="Pfam" id="PF01417">
    <property type="entry name" value="ENTH"/>
    <property type="match status" value="1"/>
</dbReference>
<reference evidence="2" key="1">
    <citation type="journal article" date="2021" name="Open Biol.">
        <title>Shared evolutionary footprints suggest mitochondrial oxidative damage underlies multiple complex I losses in fungi.</title>
        <authorList>
            <person name="Schikora-Tamarit M.A."/>
            <person name="Marcet-Houben M."/>
            <person name="Nosek J."/>
            <person name="Gabaldon T."/>
        </authorList>
    </citation>
    <scope>NUCLEOTIDE SEQUENCE</scope>
    <source>
        <strain evidence="2">CBS6075</strain>
    </source>
</reference>
<gene>
    <name evidence="2" type="ORF">OGAPHI_002670</name>
</gene>
<name>A0A9P8T877_9ASCO</name>
<dbReference type="GeneID" id="70234637"/>
<dbReference type="Gene3D" id="1.25.40.90">
    <property type="match status" value="1"/>
</dbReference>
<keyword evidence="3" id="KW-1185">Reference proteome</keyword>
<evidence type="ECO:0000259" key="1">
    <source>
        <dbReference type="Pfam" id="PF01417"/>
    </source>
</evidence>
<proteinExistence type="predicted"/>
<dbReference type="InterPro" id="IPR008942">
    <property type="entry name" value="ENTH_VHS"/>
</dbReference>
<comment type="caution">
    <text evidence="2">The sequence shown here is derived from an EMBL/GenBank/DDBJ whole genome shotgun (WGS) entry which is preliminary data.</text>
</comment>
<accession>A0A9P8T877</accession>
<reference evidence="2" key="2">
    <citation type="submission" date="2021-01" db="EMBL/GenBank/DDBJ databases">
        <authorList>
            <person name="Schikora-Tamarit M.A."/>
        </authorList>
    </citation>
    <scope>NUCLEOTIDE SEQUENCE</scope>
    <source>
        <strain evidence="2">CBS6075</strain>
    </source>
</reference>
<dbReference type="EMBL" id="JAEUBE010000158">
    <property type="protein sequence ID" value="KAH3668915.1"/>
    <property type="molecule type" value="Genomic_DNA"/>
</dbReference>
<evidence type="ECO:0000313" key="3">
    <source>
        <dbReference type="Proteomes" id="UP000769157"/>
    </source>
</evidence>
<dbReference type="AlphaFoldDB" id="A0A9P8T877"/>